<dbReference type="Gene3D" id="3.10.180.10">
    <property type="entry name" value="2,3-Dihydroxybiphenyl 1,2-Dioxygenase, domain 1"/>
    <property type="match status" value="1"/>
</dbReference>
<name>A0ABS0D853_9NOCA</name>
<comment type="caution">
    <text evidence="1">The sequence shown here is derived from an EMBL/GenBank/DDBJ whole genome shotgun (WGS) entry which is preliminary data.</text>
</comment>
<dbReference type="SUPFAM" id="SSF54593">
    <property type="entry name" value="Glyoxalase/Bleomycin resistance protein/Dihydroxybiphenyl dioxygenase"/>
    <property type="match status" value="1"/>
</dbReference>
<dbReference type="RefSeq" id="WP_195000816.1">
    <property type="nucleotide sequence ID" value="NZ_JADLQN010000001.1"/>
</dbReference>
<proteinExistence type="predicted"/>
<dbReference type="InterPro" id="IPR029068">
    <property type="entry name" value="Glyas_Bleomycin-R_OHBP_Dase"/>
</dbReference>
<protein>
    <submittedName>
        <fullName evidence="1">Glyoxalase</fullName>
    </submittedName>
</protein>
<organism evidence="1 2">
    <name type="scientific">Nocardia higoensis</name>
    <dbReference type="NCBI Taxonomy" id="228599"/>
    <lineage>
        <taxon>Bacteria</taxon>
        <taxon>Bacillati</taxon>
        <taxon>Actinomycetota</taxon>
        <taxon>Actinomycetes</taxon>
        <taxon>Mycobacteriales</taxon>
        <taxon>Nocardiaceae</taxon>
        <taxon>Nocardia</taxon>
    </lineage>
</organism>
<evidence type="ECO:0000313" key="2">
    <source>
        <dbReference type="Proteomes" id="UP000707731"/>
    </source>
</evidence>
<keyword evidence="2" id="KW-1185">Reference proteome</keyword>
<accession>A0ABS0D853</accession>
<dbReference type="Proteomes" id="UP000707731">
    <property type="component" value="Unassembled WGS sequence"/>
</dbReference>
<sequence length="247" mass="26899">MADSPVPILWSSNPRATLDFYRALGYTITHEQTKPYVYLGVQLAGCDLHFSPPPKGTVTPTESVYCLVMVDDVAARHRAFSEAMRGVHGKVLTKGYPRITRFRPGQSRFSLIDPDGNTLMFIQRDEPMDVEYGGAADLTGLAKVIDNARILRDFKVDDKAAGRVLEVGLGRFREIAPAVDRAKALVMLAEIAIAAGDSARAERFRAEATALPLSGGERAAVAEELRAGAELEHWLGDKGESFTGHAE</sequence>
<dbReference type="EMBL" id="JADLQN010000001">
    <property type="protein sequence ID" value="MBF6353988.1"/>
    <property type="molecule type" value="Genomic_DNA"/>
</dbReference>
<gene>
    <name evidence="1" type="ORF">IU449_05390</name>
</gene>
<reference evidence="1 2" key="1">
    <citation type="submission" date="2020-10" db="EMBL/GenBank/DDBJ databases">
        <title>Identification of Nocardia species via Next-generation sequencing and recognition of intraspecies genetic diversity.</title>
        <authorList>
            <person name="Li P."/>
            <person name="Li P."/>
            <person name="Lu B."/>
        </authorList>
    </citation>
    <scope>NUCLEOTIDE SEQUENCE [LARGE SCALE GENOMIC DNA]</scope>
    <source>
        <strain evidence="1 2">BJ06-0143</strain>
    </source>
</reference>
<evidence type="ECO:0000313" key="1">
    <source>
        <dbReference type="EMBL" id="MBF6353988.1"/>
    </source>
</evidence>